<dbReference type="GO" id="GO:0005886">
    <property type="term" value="C:plasma membrane"/>
    <property type="evidence" value="ECO:0007669"/>
    <property type="project" value="TreeGrafter"/>
</dbReference>
<name>A0AAU9WXS5_9CNID</name>
<keyword evidence="4 10" id="KW-1133">Transmembrane helix</keyword>
<feature type="transmembrane region" description="Helical" evidence="10">
    <location>
        <begin position="177"/>
        <end position="197"/>
    </location>
</feature>
<dbReference type="PANTHER" id="PTHR45695">
    <property type="entry name" value="LEUCOKININ RECEPTOR-RELATED"/>
    <property type="match status" value="1"/>
</dbReference>
<protein>
    <recommendedName>
        <fullName evidence="11">G-protein coupled receptors family 1 profile domain-containing protein</fullName>
    </recommendedName>
</protein>
<dbReference type="AlphaFoldDB" id="A0AAU9WXS5"/>
<keyword evidence="6 10" id="KW-0472">Membrane</keyword>
<dbReference type="PRINTS" id="PR01012">
    <property type="entry name" value="NRPEPTIDEYR"/>
</dbReference>
<evidence type="ECO:0000256" key="7">
    <source>
        <dbReference type="ARBA" id="ARBA00023170"/>
    </source>
</evidence>
<feature type="transmembrane region" description="Helical" evidence="10">
    <location>
        <begin position="45"/>
        <end position="71"/>
    </location>
</feature>
<evidence type="ECO:0000259" key="11">
    <source>
        <dbReference type="PROSITE" id="PS50262"/>
    </source>
</evidence>
<keyword evidence="7 9" id="KW-0675">Receptor</keyword>
<dbReference type="Pfam" id="PF00001">
    <property type="entry name" value="7tm_1"/>
    <property type="match status" value="1"/>
</dbReference>
<dbReference type="GO" id="GO:0004983">
    <property type="term" value="F:neuropeptide Y receptor activity"/>
    <property type="evidence" value="ECO:0007669"/>
    <property type="project" value="InterPro"/>
</dbReference>
<evidence type="ECO:0000256" key="5">
    <source>
        <dbReference type="ARBA" id="ARBA00023040"/>
    </source>
</evidence>
<gene>
    <name evidence="12" type="ORF">PMEA_00013711</name>
</gene>
<dbReference type="CDD" id="cd00637">
    <property type="entry name" value="7tm_classA_rhodopsin-like"/>
    <property type="match status" value="1"/>
</dbReference>
<evidence type="ECO:0000256" key="6">
    <source>
        <dbReference type="ARBA" id="ARBA00023136"/>
    </source>
</evidence>
<dbReference type="InterPro" id="IPR000611">
    <property type="entry name" value="NPY_rcpt"/>
</dbReference>
<dbReference type="PRINTS" id="PR00237">
    <property type="entry name" value="GPCRRHODOPSN"/>
</dbReference>
<evidence type="ECO:0000256" key="9">
    <source>
        <dbReference type="RuleBase" id="RU000688"/>
    </source>
</evidence>
<dbReference type="PROSITE" id="PS00237">
    <property type="entry name" value="G_PROTEIN_RECEP_F1_1"/>
    <property type="match status" value="1"/>
</dbReference>
<dbReference type="InterPro" id="IPR017452">
    <property type="entry name" value="GPCR_Rhodpsn_7TM"/>
</dbReference>
<comment type="similarity">
    <text evidence="2 9">Belongs to the G-protein coupled receptor 1 family.</text>
</comment>
<feature type="transmembrane region" description="Helical" evidence="10">
    <location>
        <begin position="129"/>
        <end position="149"/>
    </location>
</feature>
<keyword evidence="8 9" id="KW-0807">Transducer</keyword>
<organism evidence="12 13">
    <name type="scientific">Pocillopora meandrina</name>
    <dbReference type="NCBI Taxonomy" id="46732"/>
    <lineage>
        <taxon>Eukaryota</taxon>
        <taxon>Metazoa</taxon>
        <taxon>Cnidaria</taxon>
        <taxon>Anthozoa</taxon>
        <taxon>Hexacorallia</taxon>
        <taxon>Scleractinia</taxon>
        <taxon>Astrocoeniina</taxon>
        <taxon>Pocilloporidae</taxon>
        <taxon>Pocillopora</taxon>
    </lineage>
</organism>
<accession>A0AAU9WXS5</accession>
<evidence type="ECO:0000256" key="1">
    <source>
        <dbReference type="ARBA" id="ARBA00004141"/>
    </source>
</evidence>
<evidence type="ECO:0000256" key="3">
    <source>
        <dbReference type="ARBA" id="ARBA00022692"/>
    </source>
</evidence>
<reference evidence="12 13" key="1">
    <citation type="submission" date="2022-05" db="EMBL/GenBank/DDBJ databases">
        <authorList>
            <consortium name="Genoscope - CEA"/>
            <person name="William W."/>
        </authorList>
    </citation>
    <scope>NUCLEOTIDE SEQUENCE [LARGE SCALE GENOMIC DNA]</scope>
</reference>
<keyword evidence="5 9" id="KW-0297">G-protein coupled receptor</keyword>
<dbReference type="InterPro" id="IPR000276">
    <property type="entry name" value="GPCR_Rhodpsn"/>
</dbReference>
<sequence>MVKYEVSSIVITTVFLVLVVLVVTGNIVVCLIIKRSRQMRTPINYLLVNLAVSDILFATFIAPKLIFGLNLSHPEGATGSILCKLVTGGNFAWIPGVSSVVTLVTIAVERYYTVVHPMDPNRKMTKHKLKVILLCSWIFSVIFNIPLFLARTYKREDGKNHCVLSWPKKWMSTANCYAWLFLVVAAVGLMITLYSQVVRPLWLKPKSCVPLSYKQQGVIRVRKRITMMVITVSVIFAICWGAESVEYVLRTTTTLKITFVHIAIVDILVLFNSAVNPLVYGLLNHQFRQKIREVICGTRAVAPRQRTITIEENTNIETKL</sequence>
<feature type="transmembrane region" description="Helical" evidence="10">
    <location>
        <begin position="6"/>
        <end position="33"/>
    </location>
</feature>
<evidence type="ECO:0000313" key="12">
    <source>
        <dbReference type="EMBL" id="CAH3129867.1"/>
    </source>
</evidence>
<evidence type="ECO:0000313" key="13">
    <source>
        <dbReference type="Proteomes" id="UP001159428"/>
    </source>
</evidence>
<dbReference type="FunFam" id="1.20.1070.10:FF:000368">
    <property type="entry name" value="Predicted protein"/>
    <property type="match status" value="1"/>
</dbReference>
<comment type="caution">
    <text evidence="12">The sequence shown here is derived from an EMBL/GenBank/DDBJ whole genome shotgun (WGS) entry which is preliminary data.</text>
</comment>
<dbReference type="PROSITE" id="PS50262">
    <property type="entry name" value="G_PROTEIN_RECEP_F1_2"/>
    <property type="match status" value="1"/>
</dbReference>
<dbReference type="PANTHER" id="PTHR45695:SF9">
    <property type="entry name" value="LEUCOKININ RECEPTOR"/>
    <property type="match status" value="1"/>
</dbReference>
<feature type="transmembrane region" description="Helical" evidence="10">
    <location>
        <begin position="91"/>
        <end position="108"/>
    </location>
</feature>
<keyword evidence="13" id="KW-1185">Reference proteome</keyword>
<dbReference type="SUPFAM" id="SSF81321">
    <property type="entry name" value="Family A G protein-coupled receptor-like"/>
    <property type="match status" value="1"/>
</dbReference>
<evidence type="ECO:0000256" key="4">
    <source>
        <dbReference type="ARBA" id="ARBA00022989"/>
    </source>
</evidence>
<feature type="transmembrane region" description="Helical" evidence="10">
    <location>
        <begin position="257"/>
        <end position="283"/>
    </location>
</feature>
<keyword evidence="3 9" id="KW-0812">Transmembrane</keyword>
<feature type="transmembrane region" description="Helical" evidence="10">
    <location>
        <begin position="225"/>
        <end position="245"/>
    </location>
</feature>
<dbReference type="Proteomes" id="UP001159428">
    <property type="component" value="Unassembled WGS sequence"/>
</dbReference>
<feature type="domain" description="G-protein coupled receptors family 1 profile" evidence="11">
    <location>
        <begin position="25"/>
        <end position="280"/>
    </location>
</feature>
<evidence type="ECO:0000256" key="8">
    <source>
        <dbReference type="ARBA" id="ARBA00023224"/>
    </source>
</evidence>
<comment type="subcellular location">
    <subcellularLocation>
        <location evidence="1">Membrane</location>
        <topology evidence="1">Multi-pass membrane protein</topology>
    </subcellularLocation>
</comment>
<dbReference type="Gene3D" id="1.20.1070.10">
    <property type="entry name" value="Rhodopsin 7-helix transmembrane proteins"/>
    <property type="match status" value="1"/>
</dbReference>
<evidence type="ECO:0000256" key="2">
    <source>
        <dbReference type="ARBA" id="ARBA00010663"/>
    </source>
</evidence>
<dbReference type="EMBL" id="CALNXJ010000024">
    <property type="protein sequence ID" value="CAH3129867.1"/>
    <property type="molecule type" value="Genomic_DNA"/>
</dbReference>
<evidence type="ECO:0000256" key="10">
    <source>
        <dbReference type="SAM" id="Phobius"/>
    </source>
</evidence>
<proteinExistence type="inferred from homology"/>